<evidence type="ECO:0000313" key="1">
    <source>
        <dbReference type="EMBL" id="RWS13267.1"/>
    </source>
</evidence>
<dbReference type="EMBL" id="NCKU01001041">
    <property type="protein sequence ID" value="RWS13267.1"/>
    <property type="molecule type" value="Genomic_DNA"/>
</dbReference>
<dbReference type="OrthoDB" id="10051804at2759"/>
<sequence>HQQPRCPTFILTTTTTRFNDQIEEFNCVSIFTVVGSVESQSCHLRELDLCAATLLVFTQSPQGIATSEAKLNQQCGHLRDADSCLRNFTKKCMTPLQRELVSFVTEGSMRLLKEYCTSGSQVRQNYLKHATCLNKTRSSQRSCVKDLQAALETVTSVEWDKRIPAGCCAYRRFQGCTEQLVENDCGKDAVEFMKLMLRMALSRLPEIICQGYGPETQECKQLLPAPGTAPKGARSNSVLSRLFSAYTGL</sequence>
<evidence type="ECO:0008006" key="3">
    <source>
        <dbReference type="Google" id="ProtNLM"/>
    </source>
</evidence>
<dbReference type="STRING" id="1965070.A0A3S3P297"/>
<keyword evidence="2" id="KW-1185">Reference proteome</keyword>
<dbReference type="PANTHER" id="PTHR33964">
    <property type="entry name" value="RE45066P-RELATED"/>
    <property type="match status" value="1"/>
</dbReference>
<evidence type="ECO:0000313" key="2">
    <source>
        <dbReference type="Proteomes" id="UP000285301"/>
    </source>
</evidence>
<dbReference type="Proteomes" id="UP000285301">
    <property type="component" value="Unassembled WGS sequence"/>
</dbReference>
<name>A0A3S3P297_9ACAR</name>
<organism evidence="1 2">
    <name type="scientific">Dinothrombium tinctorium</name>
    <dbReference type="NCBI Taxonomy" id="1965070"/>
    <lineage>
        <taxon>Eukaryota</taxon>
        <taxon>Metazoa</taxon>
        <taxon>Ecdysozoa</taxon>
        <taxon>Arthropoda</taxon>
        <taxon>Chelicerata</taxon>
        <taxon>Arachnida</taxon>
        <taxon>Acari</taxon>
        <taxon>Acariformes</taxon>
        <taxon>Trombidiformes</taxon>
        <taxon>Prostigmata</taxon>
        <taxon>Anystina</taxon>
        <taxon>Parasitengona</taxon>
        <taxon>Trombidioidea</taxon>
        <taxon>Trombidiidae</taxon>
        <taxon>Dinothrombium</taxon>
    </lineage>
</organism>
<reference evidence="1 2" key="1">
    <citation type="journal article" date="2018" name="Gigascience">
        <title>Genomes of trombidid mites reveal novel predicted allergens and laterally-transferred genes associated with secondary metabolism.</title>
        <authorList>
            <person name="Dong X."/>
            <person name="Chaisiri K."/>
            <person name="Xia D."/>
            <person name="Armstrong S.D."/>
            <person name="Fang Y."/>
            <person name="Donnelly M.J."/>
            <person name="Kadowaki T."/>
            <person name="McGarry J.W."/>
            <person name="Darby A.C."/>
            <person name="Makepeace B.L."/>
        </authorList>
    </citation>
    <scope>NUCLEOTIDE SEQUENCE [LARGE SCALE GENOMIC DNA]</scope>
    <source>
        <strain evidence="1">UoL-WK</strain>
    </source>
</reference>
<dbReference type="AlphaFoldDB" id="A0A3S3P297"/>
<accession>A0A3S3P297</accession>
<protein>
    <recommendedName>
        <fullName evidence="3">Secreted salivary gland peptide-like protein</fullName>
    </recommendedName>
</protein>
<gene>
    <name evidence="1" type="ORF">B4U79_06014</name>
</gene>
<feature type="non-terminal residue" evidence="1">
    <location>
        <position position="1"/>
    </location>
</feature>
<comment type="caution">
    <text evidence="1">The sequence shown here is derived from an EMBL/GenBank/DDBJ whole genome shotgun (WGS) entry which is preliminary data.</text>
</comment>
<dbReference type="PANTHER" id="PTHR33964:SF1">
    <property type="entry name" value="RE45066P"/>
    <property type="match status" value="1"/>
</dbReference>
<proteinExistence type="predicted"/>